<reference evidence="1 2" key="1">
    <citation type="submission" date="2024-02" db="EMBL/GenBank/DDBJ databases">
        <authorList>
            <person name="Chen Y."/>
            <person name="Shah S."/>
            <person name="Dougan E. K."/>
            <person name="Thang M."/>
            <person name="Chan C."/>
        </authorList>
    </citation>
    <scope>NUCLEOTIDE SEQUENCE [LARGE SCALE GENOMIC DNA]</scope>
</reference>
<dbReference type="EMBL" id="CAXAMN010026694">
    <property type="protein sequence ID" value="CAK9105169.1"/>
    <property type="molecule type" value="Genomic_DNA"/>
</dbReference>
<protein>
    <submittedName>
        <fullName evidence="1">Uncharacterized protein</fullName>
    </submittedName>
</protein>
<sequence>MDEAPSLPSLRSARLLLAQQKAFAADLERRLSAIQARLIEVPIDAVEECSQREESRHQRLAEALCLSEQEAAEAAAERDLLRQELQEANRAVATTPQAAQLAQELRDAELAQRCWCEELQEVRQLQAGLESSLSQCKEEASSEAAESQRLRKCLEERGCGLSWLRGIARSHVEDLQGSVTSLDNHLHPALQASLCRMGSLDDCFTASGFCT</sequence>
<dbReference type="Proteomes" id="UP001642484">
    <property type="component" value="Unassembled WGS sequence"/>
</dbReference>
<keyword evidence="2" id="KW-1185">Reference proteome</keyword>
<gene>
    <name evidence="1" type="ORF">CCMP2556_LOCUS49241</name>
</gene>
<evidence type="ECO:0000313" key="1">
    <source>
        <dbReference type="EMBL" id="CAK9105169.1"/>
    </source>
</evidence>
<name>A0ABP0RYH0_9DINO</name>
<comment type="caution">
    <text evidence="1">The sequence shown here is derived from an EMBL/GenBank/DDBJ whole genome shotgun (WGS) entry which is preliminary data.</text>
</comment>
<organism evidence="1 2">
    <name type="scientific">Durusdinium trenchii</name>
    <dbReference type="NCBI Taxonomy" id="1381693"/>
    <lineage>
        <taxon>Eukaryota</taxon>
        <taxon>Sar</taxon>
        <taxon>Alveolata</taxon>
        <taxon>Dinophyceae</taxon>
        <taxon>Suessiales</taxon>
        <taxon>Symbiodiniaceae</taxon>
        <taxon>Durusdinium</taxon>
    </lineage>
</organism>
<proteinExistence type="predicted"/>
<accession>A0ABP0RYH0</accession>
<evidence type="ECO:0000313" key="2">
    <source>
        <dbReference type="Proteomes" id="UP001642484"/>
    </source>
</evidence>